<keyword evidence="2" id="KW-1185">Reference proteome</keyword>
<dbReference type="Gene3D" id="3.30.450.30">
    <property type="entry name" value="Dynein light chain 2a, cytoplasmic"/>
    <property type="match status" value="1"/>
</dbReference>
<evidence type="ECO:0000313" key="1">
    <source>
        <dbReference type="EMBL" id="MBW8482774.1"/>
    </source>
</evidence>
<dbReference type="RefSeq" id="WP_220165530.1">
    <property type="nucleotide sequence ID" value="NZ_JAIBOA010000005.1"/>
</dbReference>
<dbReference type="Proteomes" id="UP000774570">
    <property type="component" value="Unassembled WGS sequence"/>
</dbReference>
<comment type="caution">
    <text evidence="1">The sequence shown here is derived from an EMBL/GenBank/DDBJ whole genome shotgun (WGS) entry which is preliminary data.</text>
</comment>
<proteinExistence type="predicted"/>
<name>A0ABS7FQV4_9ACTN</name>
<dbReference type="EMBL" id="JAIBOA010000005">
    <property type="protein sequence ID" value="MBW8482774.1"/>
    <property type="molecule type" value="Genomic_DNA"/>
</dbReference>
<gene>
    <name evidence="1" type="ORF">K1Y72_10375</name>
</gene>
<evidence type="ECO:0000313" key="2">
    <source>
        <dbReference type="Proteomes" id="UP000774570"/>
    </source>
</evidence>
<sequence length="183" mass="18782">MTVNPLPPPPGLPGADPSTTADFQRLLEEFVHGAAGTGHALLASSDGLPLLAAGLPRPAIEPVAALITAMISTGHRVADLLADPYQGAAPAGPAGPGRRPGHGAHRSAAAASCDDLVIGCGAGRYLIMRVTPEVTMGALVVRGGNLGHVAHAMSRFIAQHQRHFGDRVRLRLREDILSGTLAP</sequence>
<organism evidence="1 2">
    <name type="scientific">Actinomadura parmotrematis</name>
    <dbReference type="NCBI Taxonomy" id="2864039"/>
    <lineage>
        <taxon>Bacteria</taxon>
        <taxon>Bacillati</taxon>
        <taxon>Actinomycetota</taxon>
        <taxon>Actinomycetes</taxon>
        <taxon>Streptosporangiales</taxon>
        <taxon>Thermomonosporaceae</taxon>
        <taxon>Actinomadura</taxon>
    </lineage>
</organism>
<dbReference type="SUPFAM" id="SSF103196">
    <property type="entry name" value="Roadblock/LC7 domain"/>
    <property type="match status" value="1"/>
</dbReference>
<protein>
    <submittedName>
        <fullName evidence="1">Roadblock/LC7 domain-containing protein</fullName>
    </submittedName>
</protein>
<accession>A0ABS7FQV4</accession>
<reference evidence="1 2" key="1">
    <citation type="submission" date="2021-07" db="EMBL/GenBank/DDBJ databases">
        <title>Actinomadura sp. PM05-2 isolated from lichen.</title>
        <authorList>
            <person name="Somphong A."/>
            <person name="Phongsopitanun W."/>
            <person name="Tanasupawat S."/>
            <person name="Peongsungnone V."/>
        </authorList>
    </citation>
    <scope>NUCLEOTIDE SEQUENCE [LARGE SCALE GENOMIC DNA]</scope>
    <source>
        <strain evidence="1 2">PM05-2</strain>
    </source>
</reference>